<reference evidence="1 2" key="1">
    <citation type="journal article" date="2018" name="Environ. Microbiol.">
        <title>Novel energy conservation strategies and behaviour of Pelotomaculum schinkii driving syntrophic propionate catabolism.</title>
        <authorList>
            <person name="Hidalgo-Ahumada C.A.P."/>
            <person name="Nobu M.K."/>
            <person name="Narihiro T."/>
            <person name="Tamaki H."/>
            <person name="Liu W.T."/>
            <person name="Kamagata Y."/>
            <person name="Stams A.J.M."/>
            <person name="Imachi H."/>
            <person name="Sousa D.Z."/>
        </authorList>
    </citation>
    <scope>NUCLEOTIDE SEQUENCE [LARGE SCALE GENOMIC DNA]</scope>
    <source>
        <strain evidence="1 2">MGP</strain>
    </source>
</reference>
<dbReference type="OrthoDB" id="1808111at2"/>
<keyword evidence="2" id="KW-1185">Reference proteome</keyword>
<protein>
    <submittedName>
        <fullName evidence="1">Uncharacterized protein</fullName>
    </submittedName>
</protein>
<evidence type="ECO:0000313" key="2">
    <source>
        <dbReference type="Proteomes" id="UP000297597"/>
    </source>
</evidence>
<evidence type="ECO:0000313" key="1">
    <source>
        <dbReference type="EMBL" id="TEB09338.1"/>
    </source>
</evidence>
<comment type="caution">
    <text evidence="1">The sequence shown here is derived from an EMBL/GenBank/DDBJ whole genome shotgun (WGS) entry which is preliminary data.</text>
</comment>
<sequence>MCYFICEKCGEKIYPIDGFLSWQREDGILANFQIAHRKYSDPQNNACVTLFEVVDEDGFMGFIKYLIDCWGDGLTLEGHESLLRVFTKMYEYRNQRLKDLLYANE</sequence>
<accession>A0A4Y7RK11</accession>
<proteinExistence type="predicted"/>
<dbReference type="RefSeq" id="WP_134215153.1">
    <property type="nucleotide sequence ID" value="NZ_QFFZ01000051.1"/>
</dbReference>
<dbReference type="Proteomes" id="UP000297597">
    <property type="component" value="Unassembled WGS sequence"/>
</dbReference>
<gene>
    <name evidence="1" type="ORF">Pmgp_03208</name>
</gene>
<dbReference type="EMBL" id="QFFZ01000051">
    <property type="protein sequence ID" value="TEB09338.1"/>
    <property type="molecule type" value="Genomic_DNA"/>
</dbReference>
<name>A0A4Y7RK11_9FIRM</name>
<organism evidence="1 2">
    <name type="scientific">Pelotomaculum propionicicum</name>
    <dbReference type="NCBI Taxonomy" id="258475"/>
    <lineage>
        <taxon>Bacteria</taxon>
        <taxon>Bacillati</taxon>
        <taxon>Bacillota</taxon>
        <taxon>Clostridia</taxon>
        <taxon>Eubacteriales</taxon>
        <taxon>Desulfotomaculaceae</taxon>
        <taxon>Pelotomaculum</taxon>
    </lineage>
</organism>
<dbReference type="AlphaFoldDB" id="A0A4Y7RK11"/>